<comment type="caution">
    <text evidence="3">The sequence shown here is derived from an EMBL/GenBank/DDBJ whole genome shotgun (WGS) entry which is preliminary data.</text>
</comment>
<dbReference type="Pfam" id="PF03313">
    <property type="entry name" value="SDH_alpha"/>
    <property type="match status" value="1"/>
</dbReference>
<dbReference type="InterPro" id="IPR005130">
    <property type="entry name" value="Ser_deHydtase-like_asu"/>
</dbReference>
<dbReference type="EMBL" id="WNCL01000070">
    <property type="protein sequence ID" value="MTU44390.1"/>
    <property type="molecule type" value="Genomic_DNA"/>
</dbReference>
<dbReference type="PANTHER" id="PTHR30501">
    <property type="entry name" value="UPF0597 PROTEIN YHAM"/>
    <property type="match status" value="1"/>
</dbReference>
<dbReference type="InterPro" id="IPR021144">
    <property type="entry name" value="UPF0597"/>
</dbReference>
<dbReference type="PIRSF" id="PIRSF006054">
    <property type="entry name" value="UCP006054"/>
    <property type="match status" value="1"/>
</dbReference>
<sequence length="428" mass="45304">MIDKATREKIISLIHREVVPALGCTEPIAVSLAVAKATELLGMQPEEINLGLSGNIIKNAMGVGIPGTGMIGLPIAIALGSLIGKSEYGLEVLKEVSPEAVERGKAFVESVPINIKHLPDFPSNLHVDVEVRAQGHSARAVISREHTLFVLLEKDDEVIFAEEEGSGNGDAQDADAVQLNFRMVFDFATTAPLEEIRFMKEAQRLNEEAAEFALKGDYGHSLGAMIRNNGMKYMGDSTLAHMVEFTSAACDARMGGATVPVMSNSGSGNQGITATLPVVVFAKDMNASEEQMIRALTLSHLTSVYIKQSLGRLSALCGCVVASTGASTAITWLMGGGYEDACAAVKNMVANLSGMLCDGAKPACSMKISSGVSTALMSAMLAMNGRCVSSIAGIVSEDVDQTIHNLTLIGKEAMVETDRQVLEIMTHK</sequence>
<evidence type="ECO:0000256" key="1">
    <source>
        <dbReference type="HAMAP-Rule" id="MF_01845"/>
    </source>
</evidence>
<organism evidence="3 4">
    <name type="scientific">Parasutterella excrementihominis</name>
    <dbReference type="NCBI Taxonomy" id="487175"/>
    <lineage>
        <taxon>Bacteria</taxon>
        <taxon>Pseudomonadati</taxon>
        <taxon>Pseudomonadota</taxon>
        <taxon>Betaproteobacteria</taxon>
        <taxon>Burkholderiales</taxon>
        <taxon>Sutterellaceae</taxon>
        <taxon>Parasutterella</taxon>
    </lineage>
</organism>
<comment type="similarity">
    <text evidence="1">Belongs to the UPF0597 family.</text>
</comment>
<dbReference type="GO" id="GO:0019450">
    <property type="term" value="P:L-cysteine catabolic process to pyruvate"/>
    <property type="evidence" value="ECO:0007669"/>
    <property type="project" value="TreeGrafter"/>
</dbReference>
<gene>
    <name evidence="3" type="ORF">GMD42_12425</name>
</gene>
<feature type="domain" description="Serine dehydratase-like alpha subunit" evidence="2">
    <location>
        <begin position="88"/>
        <end position="422"/>
    </location>
</feature>
<name>A0A6I3S4X4_9BURK</name>
<accession>A0A6I3S4X4</accession>
<protein>
    <recommendedName>
        <fullName evidence="1">UPF0597 protein GMD42_12425</fullName>
    </recommendedName>
</protein>
<reference evidence="3 4" key="1">
    <citation type="journal article" date="2019" name="Nat. Med.">
        <title>A library of human gut bacterial isolates paired with longitudinal multiomics data enables mechanistic microbiome research.</title>
        <authorList>
            <person name="Poyet M."/>
            <person name="Groussin M."/>
            <person name="Gibbons S.M."/>
            <person name="Avila-Pacheco J."/>
            <person name="Jiang X."/>
            <person name="Kearney S.M."/>
            <person name="Perrotta A.R."/>
            <person name="Berdy B."/>
            <person name="Zhao S."/>
            <person name="Lieberman T.D."/>
            <person name="Swanson P.K."/>
            <person name="Smith M."/>
            <person name="Roesemann S."/>
            <person name="Alexander J.E."/>
            <person name="Rich S.A."/>
            <person name="Livny J."/>
            <person name="Vlamakis H."/>
            <person name="Clish C."/>
            <person name="Bullock K."/>
            <person name="Deik A."/>
            <person name="Scott J."/>
            <person name="Pierce K.A."/>
            <person name="Xavier R.J."/>
            <person name="Alm E.J."/>
        </authorList>
    </citation>
    <scope>NUCLEOTIDE SEQUENCE [LARGE SCALE GENOMIC DNA]</scope>
    <source>
        <strain evidence="3 4">BIOML-A2</strain>
    </source>
</reference>
<dbReference type="Proteomes" id="UP000462362">
    <property type="component" value="Unassembled WGS sequence"/>
</dbReference>
<dbReference type="RefSeq" id="WP_149889017.1">
    <property type="nucleotide sequence ID" value="NZ_WNCA01000065.1"/>
</dbReference>
<evidence type="ECO:0000259" key="2">
    <source>
        <dbReference type="Pfam" id="PF03313"/>
    </source>
</evidence>
<dbReference type="AlphaFoldDB" id="A0A6I3S4X4"/>
<evidence type="ECO:0000313" key="3">
    <source>
        <dbReference type="EMBL" id="MTU44390.1"/>
    </source>
</evidence>
<evidence type="ECO:0000313" key="4">
    <source>
        <dbReference type="Proteomes" id="UP000462362"/>
    </source>
</evidence>
<dbReference type="PANTHER" id="PTHR30501:SF2">
    <property type="entry name" value="UPF0597 PROTEIN YHAM"/>
    <property type="match status" value="1"/>
</dbReference>
<dbReference type="GO" id="GO:0080146">
    <property type="term" value="F:L-cysteine desulfhydrase activity"/>
    <property type="evidence" value="ECO:0007669"/>
    <property type="project" value="TreeGrafter"/>
</dbReference>
<proteinExistence type="inferred from homology"/>
<dbReference type="HAMAP" id="MF_01845">
    <property type="entry name" value="UPF0597"/>
    <property type="match status" value="1"/>
</dbReference>